<dbReference type="EMBL" id="LR031875">
    <property type="protein sequence ID" value="VDD29860.1"/>
    <property type="molecule type" value="Genomic_DNA"/>
</dbReference>
<feature type="region of interest" description="Disordered" evidence="1">
    <location>
        <begin position="69"/>
        <end position="88"/>
    </location>
</feature>
<sequence>MVERGGERSTERGGDRGTFGRGFSSRGGGRGGPRRGRGHHGGHPRQEMDTSHQARSSRSERTSPICLPIIQSISPLSPRQGVPNHRPPRQYFVERRGHEDHACPETDQSWSEEKVQGLCRCQRW</sequence>
<reference evidence="2" key="1">
    <citation type="submission" date="2018-11" db="EMBL/GenBank/DDBJ databases">
        <authorList>
            <consortium name="Genoscope - CEA"/>
            <person name="William W."/>
        </authorList>
    </citation>
    <scope>NUCLEOTIDE SEQUENCE</scope>
</reference>
<dbReference type="AlphaFoldDB" id="A0A3P6DQP8"/>
<evidence type="ECO:0000256" key="1">
    <source>
        <dbReference type="SAM" id="MobiDB-lite"/>
    </source>
</evidence>
<feature type="compositionally biased region" description="Basic and acidic residues" evidence="1">
    <location>
        <begin position="44"/>
        <end position="61"/>
    </location>
</feature>
<feature type="region of interest" description="Disordered" evidence="1">
    <location>
        <begin position="1"/>
        <end position="64"/>
    </location>
</feature>
<gene>
    <name evidence="2" type="ORF">BOLC9T55183H</name>
</gene>
<feature type="compositionally biased region" description="Basic and acidic residues" evidence="1">
    <location>
        <begin position="1"/>
        <end position="15"/>
    </location>
</feature>
<feature type="compositionally biased region" description="Gly residues" evidence="1">
    <location>
        <begin position="16"/>
        <end position="31"/>
    </location>
</feature>
<accession>A0A3P6DQP8</accession>
<feature type="compositionally biased region" description="Basic residues" evidence="1">
    <location>
        <begin position="32"/>
        <end position="43"/>
    </location>
</feature>
<protein>
    <submittedName>
        <fullName evidence="2">Uncharacterized protein</fullName>
    </submittedName>
</protein>
<evidence type="ECO:0000313" key="2">
    <source>
        <dbReference type="EMBL" id="VDD29860.1"/>
    </source>
</evidence>
<name>A0A3P6DQP8_BRAOL</name>
<proteinExistence type="predicted"/>
<organism evidence="2">
    <name type="scientific">Brassica oleracea</name>
    <name type="common">Wild cabbage</name>
    <dbReference type="NCBI Taxonomy" id="3712"/>
    <lineage>
        <taxon>Eukaryota</taxon>
        <taxon>Viridiplantae</taxon>
        <taxon>Streptophyta</taxon>
        <taxon>Embryophyta</taxon>
        <taxon>Tracheophyta</taxon>
        <taxon>Spermatophyta</taxon>
        <taxon>Magnoliopsida</taxon>
        <taxon>eudicotyledons</taxon>
        <taxon>Gunneridae</taxon>
        <taxon>Pentapetalae</taxon>
        <taxon>rosids</taxon>
        <taxon>malvids</taxon>
        <taxon>Brassicales</taxon>
        <taxon>Brassicaceae</taxon>
        <taxon>Brassiceae</taxon>
        <taxon>Brassica</taxon>
    </lineage>
</organism>